<dbReference type="GO" id="GO:0020037">
    <property type="term" value="F:heme binding"/>
    <property type="evidence" value="ECO:0007669"/>
    <property type="project" value="InterPro"/>
</dbReference>
<evidence type="ECO:0000313" key="12">
    <source>
        <dbReference type="Proteomes" id="UP000199690"/>
    </source>
</evidence>
<evidence type="ECO:0000313" key="10">
    <source>
        <dbReference type="EMBL" id="SEG39052.1"/>
    </source>
</evidence>
<keyword evidence="3" id="KW-0479">Metal-binding</keyword>
<dbReference type="GO" id="GO:0046872">
    <property type="term" value="F:metal ion binding"/>
    <property type="evidence" value="ECO:0007669"/>
    <property type="project" value="UniProtKB-KW"/>
</dbReference>
<dbReference type="Proteomes" id="UP000236729">
    <property type="component" value="Unassembled WGS sequence"/>
</dbReference>
<evidence type="ECO:0000256" key="7">
    <source>
        <dbReference type="SAM" id="MobiDB-lite"/>
    </source>
</evidence>
<proteinExistence type="inferred from homology"/>
<dbReference type="SUPFAM" id="SSF54909">
    <property type="entry name" value="Dimeric alpha+beta barrel"/>
    <property type="match status" value="1"/>
</dbReference>
<dbReference type="SMR" id="A0A1H5ZS85"/>
<dbReference type="EMBL" id="FOME01000009">
    <property type="protein sequence ID" value="SFE12968.1"/>
    <property type="molecule type" value="Genomic_DNA"/>
</dbReference>
<reference evidence="12 13" key="1">
    <citation type="submission" date="2016-10" db="EMBL/GenBank/DDBJ databases">
        <authorList>
            <person name="Varghese N."/>
            <person name="Submissions S."/>
        </authorList>
    </citation>
    <scope>NUCLEOTIDE SEQUENCE [LARGE SCALE GENOMIC DNA]</scope>
    <source>
        <strain evidence="13">ATCC 20501</strain>
        <strain evidence="11 12">CGMCC 4.3529</strain>
    </source>
</reference>
<evidence type="ECO:0000313" key="11">
    <source>
        <dbReference type="EMBL" id="SFE12968.1"/>
    </source>
</evidence>
<sequence>MEMSSADPSAAPPVPQPVLTPLTGSAIFLVLTINGGGEPAVRDLLGDLAGLQRAVGFRYPDGGLACVAGIGSAAWDRLYSGPRPAGLHVLPEFAGPRHRAVSTPGDVLLHIRARQMFLCYELAAQALRRLGGAVSVVDEVHGFKYWDQRDLLGFVDGTENPSGPAARTAVNVSAEADAPFEGASYVVVQKYLHDMASWNALPVEEQERVIGRTKLDDIEMDDAVKPADSHVAVNTIVDPDGTERQIVRDNMPFGRLGDGEVGTYFIGYAADPAVIELMLERMFLGTADATHDRILDFSTAVTGTLFVVPTADFLDDQPPPPEPGRAPEADASLRIGSLKGRQP</sequence>
<keyword evidence="5" id="KW-0408">Iron</keyword>
<dbReference type="EMBL" id="FNVB01000003">
    <property type="protein sequence ID" value="SEG39052.1"/>
    <property type="molecule type" value="Genomic_DNA"/>
</dbReference>
<dbReference type="InterPro" id="IPR048327">
    <property type="entry name" value="Dyp_perox_N"/>
</dbReference>
<comment type="similarity">
    <text evidence="6">Belongs to the DyP-type peroxidase family.</text>
</comment>
<comment type="cofactor">
    <cofactor evidence="1">
        <name>heme b</name>
        <dbReference type="ChEBI" id="CHEBI:60344"/>
    </cofactor>
</comment>
<accession>A0A1I1Y1S7</accession>
<dbReference type="AlphaFoldDB" id="A0A1H5ZS85"/>
<evidence type="ECO:0000256" key="6">
    <source>
        <dbReference type="ARBA" id="ARBA00025737"/>
    </source>
</evidence>
<dbReference type="GO" id="GO:0005829">
    <property type="term" value="C:cytosol"/>
    <property type="evidence" value="ECO:0007669"/>
    <property type="project" value="TreeGrafter"/>
</dbReference>
<dbReference type="PROSITE" id="PS51404">
    <property type="entry name" value="DYP_PEROXIDASE"/>
    <property type="match status" value="1"/>
</dbReference>
<evidence type="ECO:0000256" key="5">
    <source>
        <dbReference type="ARBA" id="ARBA00023004"/>
    </source>
</evidence>
<keyword evidence="12" id="KW-1185">Reference proteome</keyword>
<dbReference type="InterPro" id="IPR048328">
    <property type="entry name" value="Dyp_perox_C"/>
</dbReference>
<dbReference type="Proteomes" id="UP000199690">
    <property type="component" value="Unassembled WGS sequence"/>
</dbReference>
<dbReference type="GO" id="GO:0004601">
    <property type="term" value="F:peroxidase activity"/>
    <property type="evidence" value="ECO:0007669"/>
    <property type="project" value="UniProtKB-KW"/>
</dbReference>
<evidence type="ECO:0000256" key="3">
    <source>
        <dbReference type="ARBA" id="ARBA00022723"/>
    </source>
</evidence>
<evidence type="ECO:0000259" key="9">
    <source>
        <dbReference type="Pfam" id="PF20628"/>
    </source>
</evidence>
<reference evidence="10" key="2">
    <citation type="submission" date="2016-10" db="EMBL/GenBank/DDBJ databases">
        <authorList>
            <person name="de Groot N.N."/>
        </authorList>
    </citation>
    <scope>NUCLEOTIDE SEQUENCE [LARGE SCALE GENOMIC DNA]</scope>
    <source>
        <strain evidence="10">ATCC 20501</strain>
    </source>
</reference>
<dbReference type="NCBIfam" id="TIGR01413">
    <property type="entry name" value="Dyp_perox_fam"/>
    <property type="match status" value="1"/>
</dbReference>
<dbReference type="PANTHER" id="PTHR30521:SF0">
    <property type="entry name" value="DYP-TYPE PEROXIDASE FAMILY PROTEIN"/>
    <property type="match status" value="1"/>
</dbReference>
<dbReference type="Pfam" id="PF20628">
    <property type="entry name" value="Dyp_perox_C"/>
    <property type="match status" value="1"/>
</dbReference>
<feature type="domain" description="Dyp-type peroxidase N-terminal" evidence="8">
    <location>
        <begin position="16"/>
        <end position="144"/>
    </location>
</feature>
<keyword evidence="4" id="KW-0560">Oxidoreductase</keyword>
<feature type="region of interest" description="Disordered" evidence="7">
    <location>
        <begin position="312"/>
        <end position="343"/>
    </location>
</feature>
<evidence type="ECO:0000256" key="1">
    <source>
        <dbReference type="ARBA" id="ARBA00001970"/>
    </source>
</evidence>
<accession>A0A1H5ZS85</accession>
<name>A0A1H5ZS85_9PSEU</name>
<feature type="domain" description="Dyp-type peroxidase C-terminal" evidence="9">
    <location>
        <begin position="147"/>
        <end position="312"/>
    </location>
</feature>
<dbReference type="Pfam" id="PF04261">
    <property type="entry name" value="Dyp_perox_N"/>
    <property type="match status" value="1"/>
</dbReference>
<evidence type="ECO:0000313" key="13">
    <source>
        <dbReference type="Proteomes" id="UP000236729"/>
    </source>
</evidence>
<dbReference type="PANTHER" id="PTHR30521">
    <property type="entry name" value="DEFERROCHELATASE/PEROXIDASE"/>
    <property type="match status" value="1"/>
</dbReference>
<gene>
    <name evidence="10" type="ORF">SAMN02982929_01961</name>
    <name evidence="11" type="ORF">SAMN05216506_10922</name>
</gene>
<evidence type="ECO:0000256" key="4">
    <source>
        <dbReference type="ARBA" id="ARBA00023002"/>
    </source>
</evidence>
<evidence type="ECO:0000259" key="8">
    <source>
        <dbReference type="Pfam" id="PF04261"/>
    </source>
</evidence>
<protein>
    <submittedName>
        <fullName evidence="10 11">Iron-dependent peroxidase</fullName>
    </submittedName>
</protein>
<organism evidence="10 13">
    <name type="scientific">Saccharopolyspora kobensis</name>
    <dbReference type="NCBI Taxonomy" id="146035"/>
    <lineage>
        <taxon>Bacteria</taxon>
        <taxon>Bacillati</taxon>
        <taxon>Actinomycetota</taxon>
        <taxon>Actinomycetes</taxon>
        <taxon>Pseudonocardiales</taxon>
        <taxon>Pseudonocardiaceae</taxon>
        <taxon>Saccharopolyspora</taxon>
    </lineage>
</organism>
<evidence type="ECO:0000256" key="2">
    <source>
        <dbReference type="ARBA" id="ARBA00022559"/>
    </source>
</evidence>
<keyword evidence="2 10" id="KW-0575">Peroxidase</keyword>
<dbReference type="InterPro" id="IPR006314">
    <property type="entry name" value="Dyp_peroxidase"/>
</dbReference>
<dbReference type="InterPro" id="IPR011008">
    <property type="entry name" value="Dimeric_a/b-barrel"/>
</dbReference>